<feature type="compositionally biased region" description="Basic residues" evidence="1">
    <location>
        <begin position="112"/>
        <end position="123"/>
    </location>
</feature>
<feature type="compositionally biased region" description="Polar residues" evidence="1">
    <location>
        <begin position="225"/>
        <end position="237"/>
    </location>
</feature>
<dbReference type="Proteomes" id="UP000800235">
    <property type="component" value="Unassembled WGS sequence"/>
</dbReference>
<evidence type="ECO:0000313" key="2">
    <source>
        <dbReference type="EMBL" id="KAF2425733.1"/>
    </source>
</evidence>
<feature type="region of interest" description="Disordered" evidence="1">
    <location>
        <begin position="200"/>
        <end position="262"/>
    </location>
</feature>
<organism evidence="2 3">
    <name type="scientific">Tothia fuscella</name>
    <dbReference type="NCBI Taxonomy" id="1048955"/>
    <lineage>
        <taxon>Eukaryota</taxon>
        <taxon>Fungi</taxon>
        <taxon>Dikarya</taxon>
        <taxon>Ascomycota</taxon>
        <taxon>Pezizomycotina</taxon>
        <taxon>Dothideomycetes</taxon>
        <taxon>Pleosporomycetidae</taxon>
        <taxon>Venturiales</taxon>
        <taxon>Cylindrosympodiaceae</taxon>
        <taxon>Tothia</taxon>
    </lineage>
</organism>
<feature type="region of interest" description="Disordered" evidence="1">
    <location>
        <begin position="1"/>
        <end position="57"/>
    </location>
</feature>
<name>A0A9P4NKH2_9PEZI</name>
<gene>
    <name evidence="2" type="ORF">EJ08DRAFT_663544</name>
</gene>
<reference evidence="2" key="1">
    <citation type="journal article" date="2020" name="Stud. Mycol.">
        <title>101 Dothideomycetes genomes: a test case for predicting lifestyles and emergence of pathogens.</title>
        <authorList>
            <person name="Haridas S."/>
            <person name="Albert R."/>
            <person name="Binder M."/>
            <person name="Bloem J."/>
            <person name="Labutti K."/>
            <person name="Salamov A."/>
            <person name="Andreopoulos B."/>
            <person name="Baker S."/>
            <person name="Barry K."/>
            <person name="Bills G."/>
            <person name="Bluhm B."/>
            <person name="Cannon C."/>
            <person name="Castanera R."/>
            <person name="Culley D."/>
            <person name="Daum C."/>
            <person name="Ezra D."/>
            <person name="Gonzalez J."/>
            <person name="Henrissat B."/>
            <person name="Kuo A."/>
            <person name="Liang C."/>
            <person name="Lipzen A."/>
            <person name="Lutzoni F."/>
            <person name="Magnuson J."/>
            <person name="Mondo S."/>
            <person name="Nolan M."/>
            <person name="Ohm R."/>
            <person name="Pangilinan J."/>
            <person name="Park H.-J."/>
            <person name="Ramirez L."/>
            <person name="Alfaro M."/>
            <person name="Sun H."/>
            <person name="Tritt A."/>
            <person name="Yoshinaga Y."/>
            <person name="Zwiers L.-H."/>
            <person name="Turgeon B."/>
            <person name="Goodwin S."/>
            <person name="Spatafora J."/>
            <person name="Crous P."/>
            <person name="Grigoriev I."/>
        </authorList>
    </citation>
    <scope>NUCLEOTIDE SEQUENCE</scope>
    <source>
        <strain evidence="2">CBS 130266</strain>
    </source>
</reference>
<feature type="region of interest" description="Disordered" evidence="1">
    <location>
        <begin position="100"/>
        <end position="131"/>
    </location>
</feature>
<proteinExistence type="predicted"/>
<evidence type="ECO:0000256" key="1">
    <source>
        <dbReference type="SAM" id="MobiDB-lite"/>
    </source>
</evidence>
<accession>A0A9P4NKH2</accession>
<sequence length="373" mass="41037">MAPLNPEAREFVPRRSAASGKLSSYEMEPSTAFNAQAAQFPGGQSLDALDEQPGGYTAYSQDFQGYSYPAKSQSSQYFPDCSYSQGYQYPQVTQQYPGNGYDYGYSGNGSKNGKKKYHKKKGKTQNGDYVPAQHYVEPRSFGPSYEQQAAYAMNLTPPAAMATYGSMPIGRDMLEASCGTESSYHPDTSFRPELSYRSAAAPSYTPSSFDPNSLGGGMAPVHDQQLPQHSRPISQKAPQPVKSKKDMEKEDKDQQKAGELQATSDLAARVEIARDAGLYKSGIPEVKPLALELEDETLAEFKTQLDNNNVGPYLSGYVKRVQQMARLTEGMLMVELRLPMTPNLSIPLRVTPGFRARGENGKVNVEDRPQYMG</sequence>
<keyword evidence="3" id="KW-1185">Reference proteome</keyword>
<protein>
    <submittedName>
        <fullName evidence="2">Uncharacterized protein</fullName>
    </submittedName>
</protein>
<dbReference type="AlphaFoldDB" id="A0A9P4NKH2"/>
<dbReference type="EMBL" id="MU007068">
    <property type="protein sequence ID" value="KAF2425733.1"/>
    <property type="molecule type" value="Genomic_DNA"/>
</dbReference>
<comment type="caution">
    <text evidence="2">The sequence shown here is derived from an EMBL/GenBank/DDBJ whole genome shotgun (WGS) entry which is preliminary data.</text>
</comment>
<feature type="compositionally biased region" description="Low complexity" evidence="1">
    <location>
        <begin position="100"/>
        <end position="111"/>
    </location>
</feature>
<evidence type="ECO:0000313" key="3">
    <source>
        <dbReference type="Proteomes" id="UP000800235"/>
    </source>
</evidence>
<feature type="compositionally biased region" description="Basic and acidic residues" evidence="1">
    <location>
        <begin position="243"/>
        <end position="256"/>
    </location>
</feature>